<evidence type="ECO:0000256" key="2">
    <source>
        <dbReference type="ARBA" id="ARBA00005135"/>
    </source>
</evidence>
<dbReference type="GO" id="GO:0000287">
    <property type="term" value="F:magnesium ion binding"/>
    <property type="evidence" value="ECO:0007669"/>
    <property type="project" value="TreeGrafter"/>
</dbReference>
<comment type="cofactor">
    <cofactor evidence="1">
        <name>Mg(2+)</name>
        <dbReference type="ChEBI" id="CHEBI:18420"/>
    </cofactor>
</comment>
<comment type="pathway">
    <text evidence="2">Amino-acid biosynthesis; L-serine biosynthesis; L-serine from 3-phospho-D-glycerate: step 3/3.</text>
</comment>
<dbReference type="STRING" id="824.CGRAC_0424"/>
<evidence type="ECO:0000256" key="5">
    <source>
        <dbReference type="ARBA" id="ARBA00015196"/>
    </source>
</evidence>
<comment type="catalytic activity">
    <reaction evidence="12">
        <text>O-phospho-L-serine + H2O = L-serine + phosphate</text>
        <dbReference type="Rhea" id="RHEA:21208"/>
        <dbReference type="ChEBI" id="CHEBI:15377"/>
        <dbReference type="ChEBI" id="CHEBI:33384"/>
        <dbReference type="ChEBI" id="CHEBI:43474"/>
        <dbReference type="ChEBI" id="CHEBI:57524"/>
        <dbReference type="EC" id="3.1.3.3"/>
    </reaction>
</comment>
<feature type="active site" description="Proton donor" evidence="14">
    <location>
        <position position="10"/>
    </location>
</feature>
<keyword evidence="6" id="KW-0028">Amino-acid biosynthesis</keyword>
<dbReference type="RefSeq" id="WP_005869556.1">
    <property type="nucleotide sequence ID" value="NZ_ACYG01000009.1"/>
</dbReference>
<evidence type="ECO:0000256" key="13">
    <source>
        <dbReference type="ARBA" id="ARBA00048523"/>
    </source>
</evidence>
<dbReference type="SFLD" id="SFLDG01136">
    <property type="entry name" value="C1.6:_Phosphoserine_Phosphatas"/>
    <property type="match status" value="1"/>
</dbReference>
<dbReference type="OrthoDB" id="9792539at2"/>
<comment type="caution">
    <text evidence="15">The sequence shown here is derived from an EMBL/GenBank/DDBJ whole genome shotgun (WGS) entry which is preliminary data.</text>
</comment>
<name>C8PEQ8_9BACT</name>
<accession>C8PEQ8</accession>
<dbReference type="SUPFAM" id="SSF56784">
    <property type="entry name" value="HAD-like"/>
    <property type="match status" value="1"/>
</dbReference>
<dbReference type="GO" id="GO:0006564">
    <property type="term" value="P:L-serine biosynthetic process"/>
    <property type="evidence" value="ECO:0007669"/>
    <property type="project" value="UniProtKB-KW"/>
</dbReference>
<keyword evidence="10" id="KW-0718">Serine biosynthesis</keyword>
<evidence type="ECO:0000256" key="1">
    <source>
        <dbReference type="ARBA" id="ARBA00001946"/>
    </source>
</evidence>
<evidence type="ECO:0000256" key="11">
    <source>
        <dbReference type="ARBA" id="ARBA00031693"/>
    </source>
</evidence>
<dbReference type="Pfam" id="PF00702">
    <property type="entry name" value="Hydrolase"/>
    <property type="match status" value="1"/>
</dbReference>
<evidence type="ECO:0000256" key="4">
    <source>
        <dbReference type="ARBA" id="ARBA00012640"/>
    </source>
</evidence>
<evidence type="ECO:0000256" key="8">
    <source>
        <dbReference type="ARBA" id="ARBA00022801"/>
    </source>
</evidence>
<evidence type="ECO:0000313" key="15">
    <source>
        <dbReference type="EMBL" id="EEV18536.1"/>
    </source>
</evidence>
<comment type="catalytic activity">
    <reaction evidence="13">
        <text>O-phospho-D-serine + H2O = D-serine + phosphate</text>
        <dbReference type="Rhea" id="RHEA:24873"/>
        <dbReference type="ChEBI" id="CHEBI:15377"/>
        <dbReference type="ChEBI" id="CHEBI:35247"/>
        <dbReference type="ChEBI" id="CHEBI:43474"/>
        <dbReference type="ChEBI" id="CHEBI:58680"/>
        <dbReference type="EC" id="3.1.3.3"/>
    </reaction>
</comment>
<evidence type="ECO:0000256" key="3">
    <source>
        <dbReference type="ARBA" id="ARBA00009184"/>
    </source>
</evidence>
<evidence type="ECO:0000256" key="14">
    <source>
        <dbReference type="PIRSR" id="PIRSR604469-1"/>
    </source>
</evidence>
<dbReference type="InterPro" id="IPR004469">
    <property type="entry name" value="PSP"/>
</dbReference>
<dbReference type="SFLD" id="SFLDG01137">
    <property type="entry name" value="C1.6.1:_Phosphoserine_Phosphat"/>
    <property type="match status" value="1"/>
</dbReference>
<keyword evidence="9" id="KW-0460">Magnesium</keyword>
<evidence type="ECO:0000256" key="10">
    <source>
        <dbReference type="ARBA" id="ARBA00023299"/>
    </source>
</evidence>
<keyword evidence="7" id="KW-0479">Metal-binding</keyword>
<keyword evidence="8 15" id="KW-0378">Hydrolase</keyword>
<dbReference type="eggNOG" id="COG0560">
    <property type="taxonomic scope" value="Bacteria"/>
</dbReference>
<organism evidence="15 16">
    <name type="scientific">Campylobacter gracilis RM3268</name>
    <dbReference type="NCBI Taxonomy" id="553220"/>
    <lineage>
        <taxon>Bacteria</taxon>
        <taxon>Pseudomonadati</taxon>
        <taxon>Campylobacterota</taxon>
        <taxon>Epsilonproteobacteria</taxon>
        <taxon>Campylobacterales</taxon>
        <taxon>Campylobacteraceae</taxon>
        <taxon>Campylobacter</taxon>
    </lineage>
</organism>
<dbReference type="InterPro" id="IPR050582">
    <property type="entry name" value="HAD-like_SerB"/>
</dbReference>
<evidence type="ECO:0000256" key="12">
    <source>
        <dbReference type="ARBA" id="ARBA00048138"/>
    </source>
</evidence>
<dbReference type="AlphaFoldDB" id="C8PEQ8"/>
<dbReference type="SFLD" id="SFLDF00029">
    <property type="entry name" value="phosphoserine_phosphatase"/>
    <property type="match status" value="1"/>
</dbReference>
<dbReference type="EC" id="3.1.3.3" evidence="4"/>
<dbReference type="PANTHER" id="PTHR43344:SF2">
    <property type="entry name" value="PHOSPHOSERINE PHOSPHATASE"/>
    <property type="match status" value="1"/>
</dbReference>
<dbReference type="Gene3D" id="3.40.50.1000">
    <property type="entry name" value="HAD superfamily/HAD-like"/>
    <property type="match status" value="1"/>
</dbReference>
<evidence type="ECO:0000256" key="9">
    <source>
        <dbReference type="ARBA" id="ARBA00022842"/>
    </source>
</evidence>
<dbReference type="GO" id="GO:0005737">
    <property type="term" value="C:cytoplasm"/>
    <property type="evidence" value="ECO:0007669"/>
    <property type="project" value="TreeGrafter"/>
</dbReference>
<evidence type="ECO:0000256" key="7">
    <source>
        <dbReference type="ARBA" id="ARBA00022723"/>
    </source>
</evidence>
<dbReference type="NCBIfam" id="TIGR00338">
    <property type="entry name" value="serB"/>
    <property type="match status" value="1"/>
</dbReference>
<dbReference type="EMBL" id="ACYG01000009">
    <property type="protein sequence ID" value="EEV18536.1"/>
    <property type="molecule type" value="Genomic_DNA"/>
</dbReference>
<evidence type="ECO:0000313" key="16">
    <source>
        <dbReference type="Proteomes" id="UP000005709"/>
    </source>
</evidence>
<feature type="active site" description="Nucleophile" evidence="14">
    <location>
        <position position="8"/>
    </location>
</feature>
<protein>
    <recommendedName>
        <fullName evidence="5">Phosphoserine phosphatase</fullName>
        <ecNumber evidence="4">3.1.3.3</ecNumber>
    </recommendedName>
    <alternativeName>
        <fullName evidence="11">O-phosphoserine phosphohydrolase</fullName>
    </alternativeName>
</protein>
<dbReference type="InterPro" id="IPR023214">
    <property type="entry name" value="HAD_sf"/>
</dbReference>
<sequence>MIKLCVFDFDSTLMDGETIGFFAAKMGTQRQVSEITKRAMAGELDFFESLSERVALIKGMKLSDAKAIAESLPFVCGASEIIAYLKNKGIKVIVFSGGFHLATDAAQKKLGFDASFANYLHEKNGILTGLFGGEMMFGYSKGVLLAQLKSLMGLRTSEVMCVGDGANDVSMFREAGLKIAFCANEILKEHASVCIEKKDLKEIMKYV</sequence>
<proteinExistence type="inferred from homology"/>
<keyword evidence="16" id="KW-1185">Reference proteome</keyword>
<dbReference type="SFLD" id="SFLDS00003">
    <property type="entry name" value="Haloacid_Dehalogenase"/>
    <property type="match status" value="1"/>
</dbReference>
<dbReference type="NCBIfam" id="TIGR01488">
    <property type="entry name" value="HAD-SF-IB"/>
    <property type="match status" value="1"/>
</dbReference>
<gene>
    <name evidence="15" type="primary">serB</name>
    <name evidence="15" type="ORF">CAMGR0001_2547</name>
</gene>
<dbReference type="InterPro" id="IPR036412">
    <property type="entry name" value="HAD-like_sf"/>
</dbReference>
<dbReference type="Proteomes" id="UP000005709">
    <property type="component" value="Unassembled WGS sequence"/>
</dbReference>
<dbReference type="UniPathway" id="UPA00135">
    <property type="reaction ID" value="UER00198"/>
</dbReference>
<dbReference type="PANTHER" id="PTHR43344">
    <property type="entry name" value="PHOSPHOSERINE PHOSPHATASE"/>
    <property type="match status" value="1"/>
</dbReference>
<reference evidence="15 16" key="1">
    <citation type="submission" date="2009-07" db="EMBL/GenBank/DDBJ databases">
        <authorList>
            <person name="Madupu R."/>
            <person name="Sebastian Y."/>
            <person name="Durkin A.S."/>
            <person name="Torralba M."/>
            <person name="Methe B."/>
            <person name="Sutton G.G."/>
            <person name="Strausberg R.L."/>
            <person name="Nelson K.E."/>
        </authorList>
    </citation>
    <scope>NUCLEOTIDE SEQUENCE [LARGE SCALE GENOMIC DNA]</scope>
    <source>
        <strain evidence="15 16">RM3268</strain>
    </source>
</reference>
<comment type="similarity">
    <text evidence="3">Belongs to the HAD-like hydrolase superfamily. SerB family.</text>
</comment>
<dbReference type="GO" id="GO:0036424">
    <property type="term" value="F:L-phosphoserine phosphatase activity"/>
    <property type="evidence" value="ECO:0007669"/>
    <property type="project" value="InterPro"/>
</dbReference>
<evidence type="ECO:0000256" key="6">
    <source>
        <dbReference type="ARBA" id="ARBA00022605"/>
    </source>
</evidence>